<feature type="region of interest" description="Disordered" evidence="2">
    <location>
        <begin position="1"/>
        <end position="51"/>
    </location>
</feature>
<dbReference type="GO" id="GO:0016020">
    <property type="term" value="C:membrane"/>
    <property type="evidence" value="ECO:0007669"/>
    <property type="project" value="UniProtKB-SubCell"/>
</dbReference>
<evidence type="ECO:0000256" key="1">
    <source>
        <dbReference type="ARBA" id="ARBA00004141"/>
    </source>
</evidence>
<accession>A0AAN7GGY8</accession>
<proteinExistence type="predicted"/>
<sequence>MKEGGESEEETDVEIERTFETKGTKQEQERSTEEDPSPSIFGRKGGSEQNR</sequence>
<keyword evidence="4" id="KW-1185">Reference proteome</keyword>
<dbReference type="AlphaFoldDB" id="A0AAN7GGY8"/>
<name>A0AAN7GGY8_9MYRT</name>
<dbReference type="EMBL" id="JAXIOK010000022">
    <property type="protein sequence ID" value="KAK4744028.1"/>
    <property type="molecule type" value="Genomic_DNA"/>
</dbReference>
<dbReference type="Proteomes" id="UP001345219">
    <property type="component" value="Chromosome 9"/>
</dbReference>
<organism evidence="3 4">
    <name type="scientific">Trapa incisa</name>
    <dbReference type="NCBI Taxonomy" id="236973"/>
    <lineage>
        <taxon>Eukaryota</taxon>
        <taxon>Viridiplantae</taxon>
        <taxon>Streptophyta</taxon>
        <taxon>Embryophyta</taxon>
        <taxon>Tracheophyta</taxon>
        <taxon>Spermatophyta</taxon>
        <taxon>Magnoliopsida</taxon>
        <taxon>eudicotyledons</taxon>
        <taxon>Gunneridae</taxon>
        <taxon>Pentapetalae</taxon>
        <taxon>rosids</taxon>
        <taxon>malvids</taxon>
        <taxon>Myrtales</taxon>
        <taxon>Lythraceae</taxon>
        <taxon>Trapa</taxon>
    </lineage>
</organism>
<comment type="caution">
    <text evidence="3">The sequence shown here is derived from an EMBL/GenBank/DDBJ whole genome shotgun (WGS) entry which is preliminary data.</text>
</comment>
<reference evidence="3 4" key="1">
    <citation type="journal article" date="2023" name="Hortic Res">
        <title>Pangenome of water caltrop reveals structural variations and asymmetric subgenome divergence after allopolyploidization.</title>
        <authorList>
            <person name="Zhang X."/>
            <person name="Chen Y."/>
            <person name="Wang L."/>
            <person name="Yuan Y."/>
            <person name="Fang M."/>
            <person name="Shi L."/>
            <person name="Lu R."/>
            <person name="Comes H.P."/>
            <person name="Ma Y."/>
            <person name="Chen Y."/>
            <person name="Huang G."/>
            <person name="Zhou Y."/>
            <person name="Zheng Z."/>
            <person name="Qiu Y."/>
        </authorList>
    </citation>
    <scope>NUCLEOTIDE SEQUENCE [LARGE SCALE GENOMIC DNA]</scope>
    <source>
        <tissue evidence="3">Roots</tissue>
    </source>
</reference>
<evidence type="ECO:0000313" key="3">
    <source>
        <dbReference type="EMBL" id="KAK4744028.1"/>
    </source>
</evidence>
<dbReference type="InterPro" id="IPR008896">
    <property type="entry name" value="TIC214"/>
</dbReference>
<evidence type="ECO:0000256" key="2">
    <source>
        <dbReference type="SAM" id="MobiDB-lite"/>
    </source>
</evidence>
<feature type="compositionally biased region" description="Acidic residues" evidence="2">
    <location>
        <begin position="1"/>
        <end position="13"/>
    </location>
</feature>
<protein>
    <submittedName>
        <fullName evidence="3">Uncharacterized protein</fullName>
    </submittedName>
</protein>
<evidence type="ECO:0000313" key="4">
    <source>
        <dbReference type="Proteomes" id="UP001345219"/>
    </source>
</evidence>
<feature type="compositionally biased region" description="Basic and acidic residues" evidence="2">
    <location>
        <begin position="14"/>
        <end position="33"/>
    </location>
</feature>
<gene>
    <name evidence="3" type="ORF">SAY87_010340</name>
</gene>
<comment type="subcellular location">
    <subcellularLocation>
        <location evidence="1">Membrane</location>
        <topology evidence="1">Multi-pass membrane protein</topology>
    </subcellularLocation>
</comment>
<dbReference type="Pfam" id="PF05758">
    <property type="entry name" value="Ycf1"/>
    <property type="match status" value="1"/>
</dbReference>